<comment type="caution">
    <text evidence="1">The sequence shown here is derived from an EMBL/GenBank/DDBJ whole genome shotgun (WGS) entry which is preliminary data.</text>
</comment>
<evidence type="ECO:0000313" key="2">
    <source>
        <dbReference type="Proteomes" id="UP000287547"/>
    </source>
</evidence>
<sequence length="107" mass="11060">MSSGFAAITAGAGASLPLTAVSSLESTLMSATWGTGEGVRGAADVGGDRIVASNRTGRAVGRRGARQTPELLFELSYATNTVECVSTDMARELANRRQPKNRGSCPE</sequence>
<reference evidence="1 2" key="1">
    <citation type="submission" date="2018-05" db="EMBL/GenBank/DDBJ databases">
        <title>Evolution of GPA BGCs.</title>
        <authorList>
            <person name="Waglechner N."/>
            <person name="Wright G.D."/>
        </authorList>
    </citation>
    <scope>NUCLEOTIDE SEQUENCE [LARGE SCALE GENOMIC DNA]</scope>
    <source>
        <strain evidence="1 2">A82846</strain>
    </source>
</reference>
<protein>
    <submittedName>
        <fullName evidence="1">Uncharacterized protein</fullName>
    </submittedName>
</protein>
<dbReference type="Proteomes" id="UP000287547">
    <property type="component" value="Unassembled WGS sequence"/>
</dbReference>
<dbReference type="AlphaFoldDB" id="A0A428ZJ65"/>
<proteinExistence type="predicted"/>
<dbReference type="EMBL" id="QHKI01000005">
    <property type="protein sequence ID" value="RSM88021.1"/>
    <property type="molecule type" value="Genomic_DNA"/>
</dbReference>
<evidence type="ECO:0000313" key="1">
    <source>
        <dbReference type="EMBL" id="RSM88021.1"/>
    </source>
</evidence>
<accession>A0A428ZJ65</accession>
<gene>
    <name evidence="1" type="ORF">DMH04_09940</name>
</gene>
<name>A0A428ZJ65_KIBAR</name>
<organism evidence="1 2">
    <name type="scientific">Kibdelosporangium aridum</name>
    <dbReference type="NCBI Taxonomy" id="2030"/>
    <lineage>
        <taxon>Bacteria</taxon>
        <taxon>Bacillati</taxon>
        <taxon>Actinomycetota</taxon>
        <taxon>Actinomycetes</taxon>
        <taxon>Pseudonocardiales</taxon>
        <taxon>Pseudonocardiaceae</taxon>
        <taxon>Kibdelosporangium</taxon>
    </lineage>
</organism>